<keyword evidence="5" id="KW-0391">Immunity</keyword>
<dbReference type="AlphaFoldDB" id="A0A315W8G1"/>
<comment type="caution">
    <text evidence="7">The sequence shown here is derived from an EMBL/GenBank/DDBJ whole genome shotgun (WGS) entry which is preliminary data.</text>
</comment>
<protein>
    <recommendedName>
        <fullName evidence="6">Ig-like domain-containing protein</fullName>
    </recommendedName>
</protein>
<dbReference type="SUPFAM" id="SSF48726">
    <property type="entry name" value="Immunoglobulin"/>
    <property type="match status" value="1"/>
</dbReference>
<dbReference type="PANTHER" id="PTHR19367">
    <property type="entry name" value="T-CELL RECEPTOR ALPHA CHAIN V REGION"/>
    <property type="match status" value="1"/>
</dbReference>
<sequence>MENLAVIYFFSALVGQSLEADITAIRSEMFPSEGGRVTLSCNYSVKAENLQWYRQDPDSAPRFLLLITDTKDPTVVEAEPPNPRLTAGLNKERNRVDLLISSAAVTDSAVYYCALRPTVTGNTRTLYKNLQYSTAATRGPHFYLFPHFFTLLQTTVETLKRSSDF</sequence>
<keyword evidence="8" id="KW-1185">Reference proteome</keyword>
<feature type="domain" description="Ig-like" evidence="6">
    <location>
        <begin position="20"/>
        <end position="131"/>
    </location>
</feature>
<keyword evidence="5" id="KW-1279">T cell receptor</keyword>
<dbReference type="Pfam" id="PF07686">
    <property type="entry name" value="V-set"/>
    <property type="match status" value="1"/>
</dbReference>
<evidence type="ECO:0000313" key="7">
    <source>
        <dbReference type="EMBL" id="PWA32057.1"/>
    </source>
</evidence>
<dbReference type="PANTHER" id="PTHR19367:SF18">
    <property type="entry name" value="T CELL RECEPTOR ALPHA VARIABLE 16"/>
    <property type="match status" value="1"/>
</dbReference>
<proteinExistence type="predicted"/>
<evidence type="ECO:0000256" key="5">
    <source>
        <dbReference type="ARBA" id="ARBA00043266"/>
    </source>
</evidence>
<evidence type="ECO:0000259" key="6">
    <source>
        <dbReference type="PROSITE" id="PS50835"/>
    </source>
</evidence>
<dbReference type="InterPro" id="IPR051287">
    <property type="entry name" value="TCR_variable_region"/>
</dbReference>
<reference evidence="7 8" key="1">
    <citation type="journal article" date="2018" name="G3 (Bethesda)">
        <title>A High-Quality Reference Genome for the Invasive Mosquitofish Gambusia affinis Using a Chicago Library.</title>
        <authorList>
            <person name="Hoffberg S.L."/>
            <person name="Troendle N.J."/>
            <person name="Glenn T.C."/>
            <person name="Mahmud O."/>
            <person name="Louha S."/>
            <person name="Chalopin D."/>
            <person name="Bennetzen J.L."/>
            <person name="Mauricio R."/>
        </authorList>
    </citation>
    <scope>NUCLEOTIDE SEQUENCE [LARGE SCALE GENOMIC DNA]</scope>
    <source>
        <strain evidence="7">NE01/NJP1002.9</strain>
        <tissue evidence="7">Muscle</tissue>
    </source>
</reference>
<dbReference type="SMART" id="SM00406">
    <property type="entry name" value="IGv"/>
    <property type="match status" value="1"/>
</dbReference>
<evidence type="ECO:0000256" key="1">
    <source>
        <dbReference type="ARBA" id="ARBA00022729"/>
    </source>
</evidence>
<evidence type="ECO:0000313" key="8">
    <source>
        <dbReference type="Proteomes" id="UP000250572"/>
    </source>
</evidence>
<dbReference type="InterPro" id="IPR007110">
    <property type="entry name" value="Ig-like_dom"/>
</dbReference>
<gene>
    <name evidence="7" type="ORF">CCH79_00020418</name>
</gene>
<dbReference type="PROSITE" id="PS50835">
    <property type="entry name" value="IG_LIKE"/>
    <property type="match status" value="1"/>
</dbReference>
<keyword evidence="4" id="KW-0393">Immunoglobulin domain</keyword>
<dbReference type="InterPro" id="IPR013106">
    <property type="entry name" value="Ig_V-set"/>
</dbReference>
<organism evidence="7 8">
    <name type="scientific">Gambusia affinis</name>
    <name type="common">Western mosquitofish</name>
    <name type="synonym">Heterandria affinis</name>
    <dbReference type="NCBI Taxonomy" id="33528"/>
    <lineage>
        <taxon>Eukaryota</taxon>
        <taxon>Metazoa</taxon>
        <taxon>Chordata</taxon>
        <taxon>Craniata</taxon>
        <taxon>Vertebrata</taxon>
        <taxon>Euteleostomi</taxon>
        <taxon>Actinopterygii</taxon>
        <taxon>Neopterygii</taxon>
        <taxon>Teleostei</taxon>
        <taxon>Neoteleostei</taxon>
        <taxon>Acanthomorphata</taxon>
        <taxon>Ovalentaria</taxon>
        <taxon>Atherinomorphae</taxon>
        <taxon>Cyprinodontiformes</taxon>
        <taxon>Poeciliidae</taxon>
        <taxon>Poeciliinae</taxon>
        <taxon>Gambusia</taxon>
    </lineage>
</organism>
<name>A0A315W8G1_GAMAF</name>
<keyword evidence="1" id="KW-0732">Signal</keyword>
<evidence type="ECO:0000256" key="3">
    <source>
        <dbReference type="ARBA" id="ARBA00023170"/>
    </source>
</evidence>
<dbReference type="SMART" id="SM00409">
    <property type="entry name" value="IG"/>
    <property type="match status" value="1"/>
</dbReference>
<keyword evidence="3" id="KW-0675">Receptor</keyword>
<dbReference type="STRING" id="33528.ENSGAFP00000028149"/>
<dbReference type="GO" id="GO:0042101">
    <property type="term" value="C:T cell receptor complex"/>
    <property type="evidence" value="ECO:0007669"/>
    <property type="project" value="UniProtKB-KW"/>
</dbReference>
<keyword evidence="2" id="KW-1064">Adaptive immunity</keyword>
<dbReference type="GO" id="GO:0002250">
    <property type="term" value="P:adaptive immune response"/>
    <property type="evidence" value="ECO:0007669"/>
    <property type="project" value="UniProtKB-KW"/>
</dbReference>
<dbReference type="EMBL" id="NHOQ01000205">
    <property type="protein sequence ID" value="PWA32057.1"/>
    <property type="molecule type" value="Genomic_DNA"/>
</dbReference>
<dbReference type="InterPro" id="IPR003599">
    <property type="entry name" value="Ig_sub"/>
</dbReference>
<evidence type="ECO:0000256" key="2">
    <source>
        <dbReference type="ARBA" id="ARBA00023130"/>
    </source>
</evidence>
<dbReference type="InterPro" id="IPR036179">
    <property type="entry name" value="Ig-like_dom_sf"/>
</dbReference>
<dbReference type="InterPro" id="IPR013783">
    <property type="entry name" value="Ig-like_fold"/>
</dbReference>
<dbReference type="Proteomes" id="UP000250572">
    <property type="component" value="Unassembled WGS sequence"/>
</dbReference>
<accession>A0A315W8G1</accession>
<evidence type="ECO:0000256" key="4">
    <source>
        <dbReference type="ARBA" id="ARBA00023319"/>
    </source>
</evidence>
<dbReference type="Gene3D" id="2.60.40.10">
    <property type="entry name" value="Immunoglobulins"/>
    <property type="match status" value="1"/>
</dbReference>